<comment type="caution">
    <text evidence="2">The sequence shown here is derived from an EMBL/GenBank/DDBJ whole genome shotgun (WGS) entry which is preliminary data.</text>
</comment>
<organism evidence="2 3">
    <name type="scientific">Halorubrum kocurii JCM 14978</name>
    <dbReference type="NCBI Taxonomy" id="1230456"/>
    <lineage>
        <taxon>Archaea</taxon>
        <taxon>Methanobacteriati</taxon>
        <taxon>Methanobacteriota</taxon>
        <taxon>Stenosarchaea group</taxon>
        <taxon>Halobacteria</taxon>
        <taxon>Halobacteriales</taxon>
        <taxon>Haloferacaceae</taxon>
        <taxon>Halorubrum</taxon>
    </lineage>
</organism>
<keyword evidence="1" id="KW-1133">Transmembrane helix</keyword>
<proteinExistence type="predicted"/>
<gene>
    <name evidence="2" type="ORF">C468_14083</name>
</gene>
<keyword evidence="1" id="KW-0812">Transmembrane</keyword>
<sequence>MNLDSIGVPVGIGVLVDLLFSGGDVLLMLGTEMYTPLAVSANWLAPNVQWLDEEVVTLLAAAAAALYVTNALIKTYETRIADTDD</sequence>
<reference evidence="2 3" key="1">
    <citation type="journal article" date="2014" name="PLoS Genet.">
        <title>Phylogenetically driven sequencing of extremely halophilic archaea reveals strategies for static and dynamic osmo-response.</title>
        <authorList>
            <person name="Becker E.A."/>
            <person name="Seitzer P.M."/>
            <person name="Tritt A."/>
            <person name="Larsen D."/>
            <person name="Krusor M."/>
            <person name="Yao A.I."/>
            <person name="Wu D."/>
            <person name="Madern D."/>
            <person name="Eisen J.A."/>
            <person name="Darling A.E."/>
            <person name="Facciotti M.T."/>
        </authorList>
    </citation>
    <scope>NUCLEOTIDE SEQUENCE [LARGE SCALE GENOMIC DNA]</scope>
    <source>
        <strain evidence="2 3">JCM 14978</strain>
    </source>
</reference>
<keyword evidence="3" id="KW-1185">Reference proteome</keyword>
<evidence type="ECO:0000256" key="1">
    <source>
        <dbReference type="SAM" id="Phobius"/>
    </source>
</evidence>
<name>M0NPR3_9EURY</name>
<protein>
    <submittedName>
        <fullName evidence="2">Uncharacterized protein</fullName>
    </submittedName>
</protein>
<dbReference type="RefSeq" id="WP_008849485.1">
    <property type="nucleotide sequence ID" value="NZ_AOJH01000083.1"/>
</dbReference>
<dbReference type="STRING" id="1230456.C468_14083"/>
<accession>M0NPR3</accession>
<dbReference type="Proteomes" id="UP000011546">
    <property type="component" value="Unassembled WGS sequence"/>
</dbReference>
<dbReference type="EMBL" id="AOJH01000083">
    <property type="protein sequence ID" value="EMA59927.1"/>
    <property type="molecule type" value="Genomic_DNA"/>
</dbReference>
<dbReference type="PATRIC" id="fig|1230456.3.peg.2802"/>
<dbReference type="AlphaFoldDB" id="M0NPR3"/>
<keyword evidence="1" id="KW-0472">Membrane</keyword>
<evidence type="ECO:0000313" key="3">
    <source>
        <dbReference type="Proteomes" id="UP000011546"/>
    </source>
</evidence>
<feature type="transmembrane region" description="Helical" evidence="1">
    <location>
        <begin position="55"/>
        <end position="73"/>
    </location>
</feature>
<feature type="transmembrane region" description="Helical" evidence="1">
    <location>
        <begin position="12"/>
        <end position="35"/>
    </location>
</feature>
<evidence type="ECO:0000313" key="2">
    <source>
        <dbReference type="EMBL" id="EMA59927.1"/>
    </source>
</evidence>